<evidence type="ECO:0000313" key="7">
    <source>
        <dbReference type="EMBL" id="XAM40989.1"/>
    </source>
</evidence>
<keyword evidence="4" id="KW-0804">Transcription</keyword>
<dbReference type="CDD" id="cd06171">
    <property type="entry name" value="Sigma70_r4"/>
    <property type="match status" value="1"/>
</dbReference>
<accession>A0ABZ3FDD9</accession>
<protein>
    <submittedName>
        <fullName evidence="7">RNA polymerase sigma factor SigV</fullName>
    </submittedName>
</protein>
<gene>
    <name evidence="7" type="primary">sigV_1</name>
    <name evidence="7" type="ORF">TPELB_13000</name>
</gene>
<dbReference type="SUPFAM" id="SSF88659">
    <property type="entry name" value="Sigma3 and sigma4 domains of RNA polymerase sigma factors"/>
    <property type="match status" value="1"/>
</dbReference>
<dbReference type="InterPro" id="IPR014284">
    <property type="entry name" value="RNA_pol_sigma-70_dom"/>
</dbReference>
<sequence>MEDILLVKKAIKGDREAFEYLINLYFDRLYKEAYLRCKHDEDAKEIVQETIYKAYKNVKSLKEPKYFKTWLSKILINVSNDYMSKNGKIDLEHDENHYVKEIYNDNQVEIKIDLYNAMNELEDKYKDVIILRYVEDLKIEDISKILERPINTIKTHIRKAIKDMKNLLKEDYIND</sequence>
<evidence type="ECO:0000256" key="3">
    <source>
        <dbReference type="ARBA" id="ARBA00023082"/>
    </source>
</evidence>
<evidence type="ECO:0000259" key="6">
    <source>
        <dbReference type="Pfam" id="PF08281"/>
    </source>
</evidence>
<dbReference type="InterPro" id="IPR013249">
    <property type="entry name" value="RNA_pol_sigma70_r4_t2"/>
</dbReference>
<dbReference type="NCBIfam" id="TIGR02937">
    <property type="entry name" value="sigma70-ECF"/>
    <property type="match status" value="1"/>
</dbReference>
<proteinExistence type="inferred from homology"/>
<dbReference type="PANTHER" id="PTHR43133:SF51">
    <property type="entry name" value="RNA POLYMERASE SIGMA FACTOR"/>
    <property type="match status" value="1"/>
</dbReference>
<keyword evidence="2" id="KW-0805">Transcription regulation</keyword>
<dbReference type="Gene3D" id="1.10.10.10">
    <property type="entry name" value="Winged helix-like DNA-binding domain superfamily/Winged helix DNA-binding domain"/>
    <property type="match status" value="1"/>
</dbReference>
<dbReference type="PANTHER" id="PTHR43133">
    <property type="entry name" value="RNA POLYMERASE ECF-TYPE SIGMA FACTO"/>
    <property type="match status" value="1"/>
</dbReference>
<evidence type="ECO:0000256" key="2">
    <source>
        <dbReference type="ARBA" id="ARBA00023015"/>
    </source>
</evidence>
<dbReference type="InterPro" id="IPR039425">
    <property type="entry name" value="RNA_pol_sigma-70-like"/>
</dbReference>
<name>A0ABZ3FDD9_9FIRM</name>
<dbReference type="SUPFAM" id="SSF88946">
    <property type="entry name" value="Sigma2 domain of RNA polymerase sigma factors"/>
    <property type="match status" value="1"/>
</dbReference>
<keyword evidence="3" id="KW-0731">Sigma factor</keyword>
<dbReference type="Proteomes" id="UP001477947">
    <property type="component" value="Chromosome"/>
</dbReference>
<dbReference type="InterPro" id="IPR036388">
    <property type="entry name" value="WH-like_DNA-bd_sf"/>
</dbReference>
<reference evidence="7 8" key="1">
    <citation type="submission" date="2024-04" db="EMBL/GenBank/DDBJ databases">
        <title>Isolation and characterization of novel acetogenic strains of the genera Terrisporobacter and Acetoanaerobium.</title>
        <authorList>
            <person name="Boeer T."/>
            <person name="Schueler M.A."/>
            <person name="Lueschen A."/>
            <person name="Eysell L."/>
            <person name="Droege J."/>
            <person name="Heinemann M."/>
            <person name="Engelhardt L."/>
            <person name="Basen M."/>
            <person name="Daniel R."/>
        </authorList>
    </citation>
    <scope>NUCLEOTIDE SEQUENCE [LARGE SCALE GENOMIC DNA]</scope>
    <source>
        <strain evidence="7 8">ELB</strain>
    </source>
</reference>
<dbReference type="InterPro" id="IPR013324">
    <property type="entry name" value="RNA_pol_sigma_r3/r4-like"/>
</dbReference>
<comment type="similarity">
    <text evidence="1">Belongs to the sigma-70 factor family. ECF subfamily.</text>
</comment>
<evidence type="ECO:0000256" key="1">
    <source>
        <dbReference type="ARBA" id="ARBA00010641"/>
    </source>
</evidence>
<dbReference type="RefSeq" id="WP_343339000.1">
    <property type="nucleotide sequence ID" value="NZ_CP154622.1"/>
</dbReference>
<dbReference type="EMBL" id="CP154622">
    <property type="protein sequence ID" value="XAM40989.1"/>
    <property type="molecule type" value="Genomic_DNA"/>
</dbReference>
<dbReference type="InterPro" id="IPR013325">
    <property type="entry name" value="RNA_pol_sigma_r2"/>
</dbReference>
<evidence type="ECO:0000256" key="4">
    <source>
        <dbReference type="ARBA" id="ARBA00023163"/>
    </source>
</evidence>
<organism evidence="7 8">
    <name type="scientific">Terrisporobacter petrolearius</name>
    <dbReference type="NCBI Taxonomy" id="1460447"/>
    <lineage>
        <taxon>Bacteria</taxon>
        <taxon>Bacillati</taxon>
        <taxon>Bacillota</taxon>
        <taxon>Clostridia</taxon>
        <taxon>Peptostreptococcales</taxon>
        <taxon>Peptostreptococcaceae</taxon>
        <taxon>Terrisporobacter</taxon>
    </lineage>
</organism>
<dbReference type="Gene3D" id="1.10.1740.10">
    <property type="match status" value="1"/>
</dbReference>
<dbReference type="Pfam" id="PF08281">
    <property type="entry name" value="Sigma70_r4_2"/>
    <property type="match status" value="1"/>
</dbReference>
<feature type="domain" description="RNA polymerase sigma-70 region 2" evidence="5">
    <location>
        <begin position="21"/>
        <end position="87"/>
    </location>
</feature>
<feature type="domain" description="RNA polymerase sigma factor 70 region 4 type 2" evidence="6">
    <location>
        <begin position="113"/>
        <end position="164"/>
    </location>
</feature>
<evidence type="ECO:0000259" key="5">
    <source>
        <dbReference type="Pfam" id="PF04542"/>
    </source>
</evidence>
<evidence type="ECO:0000313" key="8">
    <source>
        <dbReference type="Proteomes" id="UP001477947"/>
    </source>
</evidence>
<dbReference type="InterPro" id="IPR007627">
    <property type="entry name" value="RNA_pol_sigma70_r2"/>
</dbReference>
<dbReference type="Pfam" id="PF04542">
    <property type="entry name" value="Sigma70_r2"/>
    <property type="match status" value="1"/>
</dbReference>
<keyword evidence="8" id="KW-1185">Reference proteome</keyword>